<keyword evidence="2" id="KW-1133">Transmembrane helix</keyword>
<dbReference type="Proteomes" id="UP000256708">
    <property type="component" value="Unassembled WGS sequence"/>
</dbReference>
<evidence type="ECO:0000313" key="4">
    <source>
        <dbReference type="EMBL" id="RDV15664.1"/>
    </source>
</evidence>
<dbReference type="AlphaFoldDB" id="A0A3D8LEG5"/>
<protein>
    <submittedName>
        <fullName evidence="4">PorT family protein</fullName>
    </submittedName>
</protein>
<evidence type="ECO:0000256" key="1">
    <source>
        <dbReference type="SAM" id="MobiDB-lite"/>
    </source>
</evidence>
<evidence type="ECO:0000256" key="2">
    <source>
        <dbReference type="SAM" id="Phobius"/>
    </source>
</evidence>
<keyword evidence="2" id="KW-0812">Transmembrane</keyword>
<dbReference type="InterPro" id="IPR025665">
    <property type="entry name" value="Beta-barrel_OMP_2"/>
</dbReference>
<gene>
    <name evidence="4" type="ORF">DXT99_09285</name>
</gene>
<organism evidence="4 5">
    <name type="scientific">Pontibacter diazotrophicus</name>
    <dbReference type="NCBI Taxonomy" id="1400979"/>
    <lineage>
        <taxon>Bacteria</taxon>
        <taxon>Pseudomonadati</taxon>
        <taxon>Bacteroidota</taxon>
        <taxon>Cytophagia</taxon>
        <taxon>Cytophagales</taxon>
        <taxon>Hymenobacteraceae</taxon>
        <taxon>Pontibacter</taxon>
    </lineage>
</organism>
<reference evidence="5" key="1">
    <citation type="submission" date="2018-08" db="EMBL/GenBank/DDBJ databases">
        <authorList>
            <person name="Liu Z.-W."/>
            <person name="Du Z.-J."/>
        </authorList>
    </citation>
    <scope>NUCLEOTIDE SEQUENCE [LARGE SCALE GENOMIC DNA]</scope>
    <source>
        <strain evidence="5">H4X</strain>
    </source>
</reference>
<sequence>MSSAANDKRGKLEEEFQSRMYDAEASPSQHLWDRIDHELTVQENGAYKQHAGFYRQLAAACITLLLLAGGLGAWYFSSPAGTEQPIATVAPATNSGPAATLSAPSEEAEMAGAVAATTTPPKQAERKAPAPGATEINPAAPAPAALGAIAEASSTTSRSKTGVTDATALPQPDAGNDPVAEMAAVTLTIAETKTPDAVEEAVEKENPLILSRSLRQTIAALSATEQQAGNSPALLQQPFAAKGAEAKATDDFRKLNEQVMAHAKRMEEEQKARLLAYNEAAASKKDSEKENSKGNSRWSLGMAYAPGYFNQNIGSSGQDMSAASDQMSLMPSSSSSASISSLYMDEAREEYAENADPGFSFGFEAKTGFKLGKKLKLLTGLGFLQNTTRSRSSYMVQESLGNSYARGFNSSGPSTVFIPSISSNLAADSLYVTRTPEYKVNQRHRFLTVPVGLQYEGNMGKDWFWYGGAGVAANILLQTTILASSAEVEDVAYDLQDDSPFRKLQWSGNVSGGVGKRLGGNMSVTVGPEFRSYFNTLLAETENAPLPQGRPYAVGLNMAVNYELNAGKKSR</sequence>
<evidence type="ECO:0000259" key="3">
    <source>
        <dbReference type="Pfam" id="PF13568"/>
    </source>
</evidence>
<name>A0A3D8LEG5_9BACT</name>
<accession>A0A3D8LEG5</accession>
<dbReference type="Pfam" id="PF13568">
    <property type="entry name" value="OMP_b-brl_2"/>
    <property type="match status" value="1"/>
</dbReference>
<evidence type="ECO:0000313" key="5">
    <source>
        <dbReference type="Proteomes" id="UP000256708"/>
    </source>
</evidence>
<dbReference type="OrthoDB" id="891954at2"/>
<feature type="domain" description="Outer membrane protein beta-barrel" evidence="3">
    <location>
        <begin position="346"/>
        <end position="533"/>
    </location>
</feature>
<feature type="transmembrane region" description="Helical" evidence="2">
    <location>
        <begin position="57"/>
        <end position="76"/>
    </location>
</feature>
<proteinExistence type="predicted"/>
<comment type="caution">
    <text evidence="4">The sequence shown here is derived from an EMBL/GenBank/DDBJ whole genome shotgun (WGS) entry which is preliminary data.</text>
</comment>
<feature type="compositionally biased region" description="Low complexity" evidence="1">
    <location>
        <begin position="138"/>
        <end position="152"/>
    </location>
</feature>
<feature type="compositionally biased region" description="Polar residues" evidence="1">
    <location>
        <begin position="153"/>
        <end position="164"/>
    </location>
</feature>
<dbReference type="RefSeq" id="WP_115565259.1">
    <property type="nucleotide sequence ID" value="NZ_QRGR01000008.1"/>
</dbReference>
<dbReference type="EMBL" id="QRGR01000008">
    <property type="protein sequence ID" value="RDV15664.1"/>
    <property type="molecule type" value="Genomic_DNA"/>
</dbReference>
<feature type="region of interest" description="Disordered" evidence="1">
    <location>
        <begin position="87"/>
        <end position="177"/>
    </location>
</feature>
<keyword evidence="2" id="KW-0472">Membrane</keyword>
<keyword evidence="5" id="KW-1185">Reference proteome</keyword>